<dbReference type="PATRIC" id="fig|1299321.3.peg.3115"/>
<dbReference type="AlphaFoldDB" id="X8DU96"/>
<feature type="compositionally biased region" description="Low complexity" evidence="1">
    <location>
        <begin position="414"/>
        <end position="482"/>
    </location>
</feature>
<feature type="region of interest" description="Disordered" evidence="1">
    <location>
        <begin position="323"/>
        <end position="650"/>
    </location>
</feature>
<feature type="compositionally biased region" description="Low complexity" evidence="1">
    <location>
        <begin position="613"/>
        <end position="634"/>
    </location>
</feature>
<feature type="transmembrane region" description="Helical" evidence="2">
    <location>
        <begin position="193"/>
        <end position="219"/>
    </location>
</feature>
<comment type="caution">
    <text evidence="3">The sequence shown here is derived from an EMBL/GenBank/DDBJ whole genome shotgun (WGS) entry which is preliminary data.</text>
</comment>
<feature type="compositionally biased region" description="Pro residues" evidence="1">
    <location>
        <begin position="546"/>
        <end position="564"/>
    </location>
</feature>
<feature type="compositionally biased region" description="Polar residues" evidence="1">
    <location>
        <begin position="357"/>
        <end position="390"/>
    </location>
</feature>
<keyword evidence="2" id="KW-0472">Membrane</keyword>
<keyword evidence="2" id="KW-0812">Transmembrane</keyword>
<evidence type="ECO:0000313" key="3">
    <source>
        <dbReference type="EMBL" id="EUA72192.1"/>
    </source>
</evidence>
<feature type="transmembrane region" description="Helical" evidence="2">
    <location>
        <begin position="278"/>
        <end position="300"/>
    </location>
</feature>
<evidence type="ECO:0000256" key="1">
    <source>
        <dbReference type="SAM" id="MobiDB-lite"/>
    </source>
</evidence>
<feature type="transmembrane region" description="Helical" evidence="2">
    <location>
        <begin position="142"/>
        <end position="172"/>
    </location>
</feature>
<evidence type="ECO:0000256" key="2">
    <source>
        <dbReference type="SAM" id="Phobius"/>
    </source>
</evidence>
<sequence length="722" mass="74359">MTDTDRPDGDDVPTRTLHAMNAGRSPGAQLTGFAAGIVGAALLVAGVWGLHVLTRGDGVAGALGWVILLCLAFTALGKGITLCRRALAPVSAVLSASVAGVPAGVRAATGIVIGSAGMWWVLRGHASLWWAQVTGAGSGWSLFAELVLVAIMVVAGALLFGGAKVLGGLIFANSGTRQQPSPNHDGGQRWRQWWASHPGLGLTLLAGGGALVFLSGYVVPRVSSWLTGDDPMAALAAITAILTLALLANTWWWRALSGWWAWAHTPNGPGGPTPIGQIYAGAGVLALIGFSATAFGLATFSSYLPQNAATASADPCGDRCGGGGNGQGSYGPDTGNFQPPQMPGQQPDYQGGINQPPLDQNSGISIYNESPGQGGQQIPQTNMGPQTSGQRAAHGEPLPNYGPWQPDAQPPAQAPVQQAPVQQAPQAPQQPAQAPQPAQQAPAPEQMPAEQPVQQAPQQPGAQQPQGQPGQTQPQKQPEQAPSKQPDVPKKSVIDPTDLAVAATRRGSQQAGQQAAQQGTTQAVSKSSQITTQMSGTYTNVSGPAPAEPPPAPPPGQPGSPPHGWPAGQWPPGWVNGQPPPGPAYGQSGLSWWNGPNGWVVVQGPPPSPATPSAPTATPQPTTTTPQPSPTQSPNLGPEIRDTLPDPKDPTEVLHQWADLAGKIDAHNAKIVNPSDPLQVSEYEAEFLELNSKLLELSAEMLSLGIPHEILPAPNSITIGGN</sequence>
<feature type="compositionally biased region" description="Basic and acidic residues" evidence="1">
    <location>
        <begin position="639"/>
        <end position="650"/>
    </location>
</feature>
<reference evidence="3 4" key="1">
    <citation type="submission" date="2013-12" db="EMBL/GenBank/DDBJ databases">
        <authorList>
            <person name="Zelazny A."/>
            <person name="Olivier K."/>
            <person name="Holland S."/>
            <person name="Lenaerts A."/>
            <person name="Ordway D."/>
            <person name="DeGroote M.A."/>
            <person name="Parker T."/>
            <person name="Sizemore C."/>
            <person name="Tallon L.J."/>
            <person name="Sadzewicz L.K."/>
            <person name="Sengamalay N."/>
            <person name="Fraser C.M."/>
            <person name="Hine E."/>
            <person name="Shefchek K.A."/>
            <person name="Das S.P."/>
            <person name="Tettelin H."/>
        </authorList>
    </citation>
    <scope>NUCLEOTIDE SEQUENCE [LARGE SCALE GENOMIC DNA]</scope>
    <source>
        <strain evidence="3 4">1513</strain>
    </source>
</reference>
<feature type="transmembrane region" description="Helical" evidence="2">
    <location>
        <begin position="30"/>
        <end position="50"/>
    </location>
</feature>
<proteinExistence type="predicted"/>
<name>X8DU96_9MYCO</name>
<dbReference type="Proteomes" id="UP000023351">
    <property type="component" value="Unassembled WGS sequence"/>
</dbReference>
<feature type="compositionally biased region" description="Polar residues" evidence="1">
    <location>
        <begin position="524"/>
        <end position="542"/>
    </location>
</feature>
<organism evidence="3 4">
    <name type="scientific">Mycobacteroides abscessus subsp. bolletii 1513</name>
    <dbReference type="NCBI Taxonomy" id="1299321"/>
    <lineage>
        <taxon>Bacteria</taxon>
        <taxon>Bacillati</taxon>
        <taxon>Actinomycetota</taxon>
        <taxon>Actinomycetes</taxon>
        <taxon>Mycobacteriales</taxon>
        <taxon>Mycobacteriaceae</taxon>
        <taxon>Mycobacteroides</taxon>
        <taxon>Mycobacteroides abscessus</taxon>
    </lineage>
</organism>
<accession>X8DU96</accession>
<feature type="transmembrane region" description="Helical" evidence="2">
    <location>
        <begin position="231"/>
        <end position="252"/>
    </location>
</feature>
<feature type="transmembrane region" description="Helical" evidence="2">
    <location>
        <begin position="62"/>
        <end position="80"/>
    </location>
</feature>
<evidence type="ECO:0000313" key="4">
    <source>
        <dbReference type="Proteomes" id="UP000023351"/>
    </source>
</evidence>
<dbReference type="EMBL" id="JAOJ01000002">
    <property type="protein sequence ID" value="EUA72192.1"/>
    <property type="molecule type" value="Genomic_DNA"/>
</dbReference>
<feature type="transmembrane region" description="Helical" evidence="2">
    <location>
        <begin position="92"/>
        <end position="122"/>
    </location>
</feature>
<feature type="compositionally biased region" description="Polar residues" evidence="1">
    <location>
        <begin position="335"/>
        <end position="348"/>
    </location>
</feature>
<feature type="compositionally biased region" description="Low complexity" evidence="1">
    <location>
        <begin position="502"/>
        <end position="523"/>
    </location>
</feature>
<gene>
    <name evidence="3" type="ORF">I540_3244</name>
</gene>
<keyword evidence="2" id="KW-1133">Transmembrane helix</keyword>
<protein>
    <submittedName>
        <fullName evidence="3">Putative membrane protein</fullName>
    </submittedName>
</protein>